<dbReference type="Gene3D" id="3.60.40.10">
    <property type="entry name" value="PPM-type phosphatase domain"/>
    <property type="match status" value="1"/>
</dbReference>
<evidence type="ECO:0000313" key="3">
    <source>
        <dbReference type="EMBL" id="ALV42434.1"/>
    </source>
</evidence>
<gene>
    <name evidence="3" type="ORF">AU252_15825</name>
</gene>
<evidence type="ECO:0000259" key="2">
    <source>
        <dbReference type="PROSITE" id="PS50110"/>
    </source>
</evidence>
<evidence type="ECO:0000256" key="1">
    <source>
        <dbReference type="PROSITE-ProRule" id="PRU00169"/>
    </source>
</evidence>
<accession>A0A0U2XEX6</accession>
<dbReference type="Gene3D" id="6.10.250.690">
    <property type="match status" value="1"/>
</dbReference>
<dbReference type="STRING" id="121292.AU252_15825"/>
<reference evidence="3 4" key="1">
    <citation type="submission" date="2015-12" db="EMBL/GenBank/DDBJ databases">
        <authorList>
            <person name="Shamseldin A."/>
            <person name="Moawad H."/>
            <person name="Abd El-Rahim W.M."/>
            <person name="Sadowsky M.J."/>
        </authorList>
    </citation>
    <scope>NUCLEOTIDE SEQUENCE [LARGE SCALE GENOMIC DNA]</scope>
    <source>
        <strain evidence="3 4">Ar51</strain>
    </source>
</reference>
<sequence>MVTVRTDEPDRLTGLDIGADDYISKPFSPRELQSRINALFRRAGTATTDYGARDELARASEVQRSLLPRAPVLRADFEAAGRFQPSGSVGGDFYDWYSTPEGLHVYTEPIERHT</sequence>
<name>A0A0U2XEX6_9MICC</name>
<dbReference type="Proteomes" id="UP000065151">
    <property type="component" value="Chromosome"/>
</dbReference>
<feature type="domain" description="Response regulatory" evidence="2">
    <location>
        <begin position="1"/>
        <end position="40"/>
    </location>
</feature>
<protein>
    <recommendedName>
        <fullName evidence="2">Response regulatory domain-containing protein</fullName>
    </recommendedName>
</protein>
<comment type="caution">
    <text evidence="1">Lacks conserved residue(s) required for the propagation of feature annotation.</text>
</comment>
<dbReference type="GO" id="GO:0000160">
    <property type="term" value="P:phosphorelay signal transduction system"/>
    <property type="evidence" value="ECO:0007669"/>
    <property type="project" value="InterPro"/>
</dbReference>
<dbReference type="InterPro" id="IPR001789">
    <property type="entry name" value="Sig_transdc_resp-reg_receiver"/>
</dbReference>
<dbReference type="AlphaFoldDB" id="A0A0U2XEX6"/>
<organism evidence="3">
    <name type="scientific">Pseudarthrobacter sulfonivorans</name>
    <dbReference type="NCBI Taxonomy" id="121292"/>
    <lineage>
        <taxon>Bacteria</taxon>
        <taxon>Bacillati</taxon>
        <taxon>Actinomycetota</taxon>
        <taxon>Actinomycetes</taxon>
        <taxon>Micrococcales</taxon>
        <taxon>Micrococcaceae</taxon>
        <taxon>Pseudarthrobacter</taxon>
    </lineage>
</organism>
<dbReference type="InterPro" id="IPR011006">
    <property type="entry name" value="CheY-like_superfamily"/>
</dbReference>
<evidence type="ECO:0000313" key="4">
    <source>
        <dbReference type="Proteomes" id="UP000065151"/>
    </source>
</evidence>
<dbReference type="SUPFAM" id="SSF52172">
    <property type="entry name" value="CheY-like"/>
    <property type="match status" value="1"/>
</dbReference>
<dbReference type="KEGG" id="psul:AU252_15825"/>
<dbReference type="EMBL" id="CP013747">
    <property type="protein sequence ID" value="ALV42434.1"/>
    <property type="molecule type" value="Genomic_DNA"/>
</dbReference>
<dbReference type="InterPro" id="IPR036457">
    <property type="entry name" value="PPM-type-like_dom_sf"/>
</dbReference>
<dbReference type="PROSITE" id="PS50110">
    <property type="entry name" value="RESPONSE_REGULATORY"/>
    <property type="match status" value="1"/>
</dbReference>
<proteinExistence type="predicted"/>